<evidence type="ECO:0000256" key="9">
    <source>
        <dbReference type="ARBA" id="ARBA00022989"/>
    </source>
</evidence>
<evidence type="ECO:0000256" key="6">
    <source>
        <dbReference type="ARBA" id="ARBA00022692"/>
    </source>
</evidence>
<evidence type="ECO:0000256" key="1">
    <source>
        <dbReference type="ARBA" id="ARBA00004651"/>
    </source>
</evidence>
<evidence type="ECO:0000313" key="20">
    <source>
        <dbReference type="EMBL" id="KAL3315031.1"/>
    </source>
</evidence>
<keyword evidence="6 17" id="KW-0812">Transmembrane</keyword>
<dbReference type="Proteomes" id="UP001626550">
    <property type="component" value="Unassembled WGS sequence"/>
</dbReference>
<reference evidence="20 21" key="1">
    <citation type="submission" date="2024-11" db="EMBL/GenBank/DDBJ databases">
        <title>Adaptive evolution of stress response genes in parasites aligns with host niche diversity.</title>
        <authorList>
            <person name="Hahn C."/>
            <person name="Resl P."/>
        </authorList>
    </citation>
    <scope>NUCLEOTIDE SEQUENCE [LARGE SCALE GENOMIC DNA]</scope>
    <source>
        <strain evidence="20">EGGRZ-B1_66</strain>
        <tissue evidence="20">Body</tissue>
    </source>
</reference>
<keyword evidence="8" id="KW-0630">Potassium</keyword>
<feature type="domain" description="Amino acid permease/ SLC12A" evidence="18">
    <location>
        <begin position="198"/>
        <end position="369"/>
    </location>
</feature>
<name>A0ABD2Q619_9PLAT</name>
<feature type="region of interest" description="Disordered" evidence="16">
    <location>
        <begin position="944"/>
        <end position="1005"/>
    </location>
</feature>
<evidence type="ECO:0000256" key="12">
    <source>
        <dbReference type="ARBA" id="ARBA00023180"/>
    </source>
</evidence>
<dbReference type="GO" id="GO:0015293">
    <property type="term" value="F:symporter activity"/>
    <property type="evidence" value="ECO:0007669"/>
    <property type="project" value="UniProtKB-KW"/>
</dbReference>
<evidence type="ECO:0000256" key="3">
    <source>
        <dbReference type="ARBA" id="ARBA00022475"/>
    </source>
</evidence>
<feature type="domain" description="SLC12A transporter C-terminal" evidence="19">
    <location>
        <begin position="714"/>
        <end position="808"/>
    </location>
</feature>
<evidence type="ECO:0000256" key="8">
    <source>
        <dbReference type="ARBA" id="ARBA00022958"/>
    </source>
</evidence>
<feature type="transmembrane region" description="Helical" evidence="17">
    <location>
        <begin position="477"/>
        <end position="500"/>
    </location>
</feature>
<dbReference type="PRINTS" id="PR01081">
    <property type="entry name" value="KCLTRNSPORT"/>
</dbReference>
<gene>
    <name evidence="20" type="ORF">Ciccas_006340</name>
</gene>
<evidence type="ECO:0000256" key="2">
    <source>
        <dbReference type="ARBA" id="ARBA00022448"/>
    </source>
</evidence>
<protein>
    <submittedName>
        <fullName evidence="20">Uncharacterized protein</fullName>
    </submittedName>
</protein>
<keyword evidence="5" id="KW-0597">Phosphoprotein</keyword>
<comment type="similarity">
    <text evidence="14">Belongs to the SLC12A transporter family. K/Cl co-transporter subfamily.</text>
</comment>
<dbReference type="InterPro" id="IPR000076">
    <property type="entry name" value="KCL_cotranspt"/>
</dbReference>
<dbReference type="Pfam" id="PF03522">
    <property type="entry name" value="SLC12"/>
    <property type="match status" value="2"/>
</dbReference>
<dbReference type="GO" id="GO:0005886">
    <property type="term" value="C:plasma membrane"/>
    <property type="evidence" value="ECO:0007669"/>
    <property type="project" value="UniProtKB-SubCell"/>
</dbReference>
<keyword evidence="4" id="KW-0633">Potassium transport</keyword>
<dbReference type="AlphaFoldDB" id="A0ABD2Q619"/>
<evidence type="ECO:0000256" key="15">
    <source>
        <dbReference type="ARBA" id="ARBA00047825"/>
    </source>
</evidence>
<feature type="transmembrane region" description="Helical" evidence="17">
    <location>
        <begin position="225"/>
        <end position="250"/>
    </location>
</feature>
<keyword evidence="12" id="KW-0325">Glycoprotein</keyword>
<comment type="catalytic activity">
    <reaction evidence="15">
        <text>K(+)(in) + chloride(in) = K(+)(out) + chloride(out)</text>
        <dbReference type="Rhea" id="RHEA:72427"/>
        <dbReference type="ChEBI" id="CHEBI:17996"/>
        <dbReference type="ChEBI" id="CHEBI:29103"/>
    </reaction>
</comment>
<feature type="transmembrane region" description="Helical" evidence="17">
    <location>
        <begin position="298"/>
        <end position="317"/>
    </location>
</feature>
<dbReference type="PANTHER" id="PTHR11827">
    <property type="entry name" value="SOLUTE CARRIER FAMILY 12, CATION COTRANSPORTERS"/>
    <property type="match status" value="1"/>
</dbReference>
<dbReference type="InterPro" id="IPR004842">
    <property type="entry name" value="SLC12A_fam"/>
</dbReference>
<evidence type="ECO:0000256" key="10">
    <source>
        <dbReference type="ARBA" id="ARBA00023065"/>
    </source>
</evidence>
<feature type="transmembrane region" description="Helical" evidence="17">
    <location>
        <begin position="615"/>
        <end position="634"/>
    </location>
</feature>
<dbReference type="PANTHER" id="PTHR11827:SF73">
    <property type="entry name" value="KAZACHOC, ISOFORM G"/>
    <property type="match status" value="1"/>
</dbReference>
<dbReference type="InterPro" id="IPR004841">
    <property type="entry name" value="AA-permease/SLC12A_dom"/>
</dbReference>
<evidence type="ECO:0000256" key="16">
    <source>
        <dbReference type="SAM" id="MobiDB-lite"/>
    </source>
</evidence>
<comment type="caution">
    <text evidence="20">The sequence shown here is derived from an EMBL/GenBank/DDBJ whole genome shotgun (WGS) entry which is preliminary data.</text>
</comment>
<keyword evidence="3" id="KW-1003">Cell membrane</keyword>
<dbReference type="Pfam" id="PF00324">
    <property type="entry name" value="AA_permease"/>
    <property type="match status" value="2"/>
</dbReference>
<keyword evidence="9 17" id="KW-1133">Transmembrane helix</keyword>
<keyword evidence="10" id="KW-0406">Ion transport</keyword>
<feature type="compositionally biased region" description="Low complexity" evidence="16">
    <location>
        <begin position="950"/>
        <end position="959"/>
    </location>
</feature>
<keyword evidence="11 17" id="KW-0472">Membrane</keyword>
<evidence type="ECO:0000256" key="17">
    <source>
        <dbReference type="SAM" id="Phobius"/>
    </source>
</evidence>
<feature type="transmembrane region" description="Helical" evidence="17">
    <location>
        <begin position="520"/>
        <end position="540"/>
    </location>
</feature>
<feature type="domain" description="SLC12A transporter C-terminal" evidence="19">
    <location>
        <begin position="818"/>
        <end position="938"/>
    </location>
</feature>
<keyword evidence="13" id="KW-0868">Chloride</keyword>
<dbReference type="InterPro" id="IPR018491">
    <property type="entry name" value="SLC12_C"/>
</dbReference>
<feature type="transmembrane region" description="Helical" evidence="17">
    <location>
        <begin position="192"/>
        <end position="213"/>
    </location>
</feature>
<evidence type="ECO:0000256" key="11">
    <source>
        <dbReference type="ARBA" id="ARBA00023136"/>
    </source>
</evidence>
<evidence type="ECO:0000259" key="18">
    <source>
        <dbReference type="Pfam" id="PF00324"/>
    </source>
</evidence>
<evidence type="ECO:0000256" key="4">
    <source>
        <dbReference type="ARBA" id="ARBA00022538"/>
    </source>
</evidence>
<evidence type="ECO:0000256" key="14">
    <source>
        <dbReference type="ARBA" id="ARBA00046331"/>
    </source>
</evidence>
<keyword evidence="2" id="KW-0813">Transport</keyword>
<accession>A0ABD2Q619</accession>
<dbReference type="Gene3D" id="1.20.1740.10">
    <property type="entry name" value="Amino acid/polyamine transporter I"/>
    <property type="match status" value="1"/>
</dbReference>
<sequence>MNAIHFCSMVQSRNLKSRIARRKINDRTKDEKNAIPLLMSSKYVNKLLTVCPIKIKLSSLRLCSKSADRKMSSEPSRKFSVEPAIQLNDKEDFTVVSASNEKTILVQSRKLLIKHRAFDLAGDSPTQFHEDDLYNDSDDDDPTKVDIYENEYHTRPPMSSMFSQLSSYTGGIQPSTDETTGKGKSKKPAAKLGTILGVCLPCIQNIFGVLLFLRMSWISGVAGGLNAFLIVFICCCTTFLTALSMSAIATNGKVPAGGSYFMISRSIGPEFGGAVGLLFYIGTTIASAMYIIGAVEVFLTYICPAAAIGGDLSEARVLFNNTRLYGTCLLILLTCCVFIGIQFVSKFATISLAAVLLSILSIFVGFFISGEWRSTTACSIGGRVLSRSFVQNSTGHFICNKNETAPLFQLYCNSSVSDEASCTFFHESEVEEFYAVPGLASGKFFQNVLASNFREIGQTYDNVTFPARPELGQKPNLADISTSFVLLLAIYFPSVTGIMAGSNRSGDLANPQVAIPRGTIAAIVLTSIISLACFCFLLLLTVESFGTKATGGSMMVGLIGWPHNYVILTGSLLSTIGAGLQSLTGAPRLLQAIAQDGILPFLQVFARTTKRGEPFLAQLLTFCISLMGVLIASLDSITPLDTLSAGLEFLHRPHVHIELDLRSEWGDATRGLQLTAARSAILRLGTKPMHTKNWRPQILIYLPVDEKNHIYHNRLLDLAHQLKAGKGLTLVTTVIQGDIFEGQSKSAEVKDELHELLRDKRIKGLPEVIISKEIAEGMLNMAQCAGLGNLRHNTIMVSFPAWRNKDNRACSLAMIVPKNIDHFPRAKDRLSGTIDAWSVVQDGGLLILIAYLLLRSRAWSHCKLRVFLVATESNNNVELKKAMSTFLFDLRIPAMVDVVEMAQADISAYAAQRTIGIKNREQMLQEMNLKNVAEKSDIQTILDRHHKESSAGTAEEASSNQESPQKAALETKAEQPIVTITPSDDSDGKSLAVTGGRSGGSSVTFAAGPGPAAMARDANEQTGSFFVQSLFPHRACSI</sequence>
<proteinExistence type="inferred from homology"/>
<keyword evidence="21" id="KW-1185">Reference proteome</keyword>
<evidence type="ECO:0000259" key="19">
    <source>
        <dbReference type="Pfam" id="PF03522"/>
    </source>
</evidence>
<comment type="subcellular location">
    <subcellularLocation>
        <location evidence="1">Cell membrane</location>
        <topology evidence="1">Multi-pass membrane protein</topology>
    </subcellularLocation>
</comment>
<keyword evidence="7" id="KW-0769">Symport</keyword>
<evidence type="ECO:0000256" key="13">
    <source>
        <dbReference type="ARBA" id="ARBA00023214"/>
    </source>
</evidence>
<feature type="transmembrane region" description="Helical" evidence="17">
    <location>
        <begin position="350"/>
        <end position="368"/>
    </location>
</feature>
<evidence type="ECO:0000313" key="21">
    <source>
        <dbReference type="Proteomes" id="UP001626550"/>
    </source>
</evidence>
<feature type="transmembrane region" description="Helical" evidence="17">
    <location>
        <begin position="324"/>
        <end position="344"/>
    </location>
</feature>
<organism evidence="20 21">
    <name type="scientific">Cichlidogyrus casuarinus</name>
    <dbReference type="NCBI Taxonomy" id="1844966"/>
    <lineage>
        <taxon>Eukaryota</taxon>
        <taxon>Metazoa</taxon>
        <taxon>Spiralia</taxon>
        <taxon>Lophotrochozoa</taxon>
        <taxon>Platyhelminthes</taxon>
        <taxon>Monogenea</taxon>
        <taxon>Monopisthocotylea</taxon>
        <taxon>Dactylogyridea</taxon>
        <taxon>Ancyrocephalidae</taxon>
        <taxon>Cichlidogyrus</taxon>
    </lineage>
</organism>
<dbReference type="EMBL" id="JBJKFK010000843">
    <property type="protein sequence ID" value="KAL3315031.1"/>
    <property type="molecule type" value="Genomic_DNA"/>
</dbReference>
<feature type="transmembrane region" description="Helical" evidence="17">
    <location>
        <begin position="271"/>
        <end position="292"/>
    </location>
</feature>
<evidence type="ECO:0000256" key="5">
    <source>
        <dbReference type="ARBA" id="ARBA00022553"/>
    </source>
</evidence>
<dbReference type="GO" id="GO:0006813">
    <property type="term" value="P:potassium ion transport"/>
    <property type="evidence" value="ECO:0007669"/>
    <property type="project" value="UniProtKB-KW"/>
</dbReference>
<evidence type="ECO:0000256" key="7">
    <source>
        <dbReference type="ARBA" id="ARBA00022847"/>
    </source>
</evidence>
<feature type="domain" description="Amino acid permease/ SLC12A" evidence="18">
    <location>
        <begin position="481"/>
        <end position="638"/>
    </location>
</feature>